<organism evidence="1 2">
    <name type="scientific">Clathrospora elynae</name>
    <dbReference type="NCBI Taxonomy" id="706981"/>
    <lineage>
        <taxon>Eukaryota</taxon>
        <taxon>Fungi</taxon>
        <taxon>Dikarya</taxon>
        <taxon>Ascomycota</taxon>
        <taxon>Pezizomycotina</taxon>
        <taxon>Dothideomycetes</taxon>
        <taxon>Pleosporomycetidae</taxon>
        <taxon>Pleosporales</taxon>
        <taxon>Diademaceae</taxon>
        <taxon>Clathrospora</taxon>
    </lineage>
</organism>
<sequence>EAHKAQPGDDMNFATYELSDFLFWPASLLLDAFCRVLNTGFDPQMKRGIYGHYAPESDRDSKSNRDKFKEDKILLLEMLEEFYFYCLTTEPSASRPPVEDELSRGLRTMFKTKEVTLPLAFAATLFLDIHHMLRQDVDSGFGRLTAATCFVQSNVKEEMKFHKGIDMETWPADNDRAVQRFVDTLQFWCHEDQQRIDAQKLKRDNIPEPFCLYRKHPWLCGLWKYFTQMRFHEISIAFVNAWGSVMCCAHLYNAVDGGKTRDMMWKDMDVSISFQNEKTFFIGDAPTSAGDCLKRFALVMGASAANLAKSTRKKKGFTLSKRGPKGLKELGAICQTFKGRFCDGNGQNDMGAEHVQKILETASWDYELNEDGRVAEVYKDTGQAPKKSSINHLPVAKLLGLLRDLLHAETIEISYDYLRLHRQCWRLLRLVKQYCHGDLLKMFGPGYIEKESQLPFVVGYVLMSATSSQQVGDMLRARLPGVAITDKVLADAKVVVMGMIAEGAGALIVEHILPKALGVQIHFEFEE</sequence>
<evidence type="ECO:0000313" key="2">
    <source>
        <dbReference type="Proteomes" id="UP000800038"/>
    </source>
</evidence>
<name>A0A6A5SV54_9PLEO</name>
<dbReference type="PANTHER" id="PTHR38795:SF1">
    <property type="entry name" value="DUF6604 DOMAIN-CONTAINING PROTEIN"/>
    <property type="match status" value="1"/>
</dbReference>
<feature type="non-terminal residue" evidence="1">
    <location>
        <position position="1"/>
    </location>
</feature>
<proteinExistence type="predicted"/>
<dbReference type="PANTHER" id="PTHR38795">
    <property type="entry name" value="DUF6604 DOMAIN-CONTAINING PROTEIN"/>
    <property type="match status" value="1"/>
</dbReference>
<dbReference type="OrthoDB" id="5238236at2759"/>
<gene>
    <name evidence="1" type="ORF">EJ02DRAFT_343053</name>
</gene>
<protein>
    <submittedName>
        <fullName evidence="1">Uncharacterized protein</fullName>
    </submittedName>
</protein>
<reference evidence="1" key="1">
    <citation type="journal article" date="2020" name="Stud. Mycol.">
        <title>101 Dothideomycetes genomes: a test case for predicting lifestyles and emergence of pathogens.</title>
        <authorList>
            <person name="Haridas S."/>
            <person name="Albert R."/>
            <person name="Binder M."/>
            <person name="Bloem J."/>
            <person name="Labutti K."/>
            <person name="Salamov A."/>
            <person name="Andreopoulos B."/>
            <person name="Baker S."/>
            <person name="Barry K."/>
            <person name="Bills G."/>
            <person name="Bluhm B."/>
            <person name="Cannon C."/>
            <person name="Castanera R."/>
            <person name="Culley D."/>
            <person name="Daum C."/>
            <person name="Ezra D."/>
            <person name="Gonzalez J."/>
            <person name="Henrissat B."/>
            <person name="Kuo A."/>
            <person name="Liang C."/>
            <person name="Lipzen A."/>
            <person name="Lutzoni F."/>
            <person name="Magnuson J."/>
            <person name="Mondo S."/>
            <person name="Nolan M."/>
            <person name="Ohm R."/>
            <person name="Pangilinan J."/>
            <person name="Park H.-J."/>
            <person name="Ramirez L."/>
            <person name="Alfaro M."/>
            <person name="Sun H."/>
            <person name="Tritt A."/>
            <person name="Yoshinaga Y."/>
            <person name="Zwiers L.-H."/>
            <person name="Turgeon B."/>
            <person name="Goodwin S."/>
            <person name="Spatafora J."/>
            <person name="Crous P."/>
            <person name="Grigoriev I."/>
        </authorList>
    </citation>
    <scope>NUCLEOTIDE SEQUENCE</scope>
    <source>
        <strain evidence="1">CBS 161.51</strain>
    </source>
</reference>
<dbReference type="AlphaFoldDB" id="A0A6A5SV54"/>
<keyword evidence="2" id="KW-1185">Reference proteome</keyword>
<dbReference type="EMBL" id="ML976024">
    <property type="protein sequence ID" value="KAF1943592.1"/>
    <property type="molecule type" value="Genomic_DNA"/>
</dbReference>
<dbReference type="Proteomes" id="UP000800038">
    <property type="component" value="Unassembled WGS sequence"/>
</dbReference>
<accession>A0A6A5SV54</accession>
<evidence type="ECO:0000313" key="1">
    <source>
        <dbReference type="EMBL" id="KAF1943592.1"/>
    </source>
</evidence>